<evidence type="ECO:0000313" key="2">
    <source>
        <dbReference type="Proteomes" id="UP001279734"/>
    </source>
</evidence>
<sequence length="72" mass="7830">METFRHSVAVLMGSSQQLYAAAAAVGRRPFGEMKSKARAKGTKLAFFRSGLGKLKHGKRPAIWAPKFGNPVK</sequence>
<evidence type="ECO:0000313" key="1">
    <source>
        <dbReference type="EMBL" id="GMH27135.1"/>
    </source>
</evidence>
<proteinExistence type="predicted"/>
<dbReference type="EMBL" id="BSYO01000032">
    <property type="protein sequence ID" value="GMH27135.1"/>
    <property type="molecule type" value="Genomic_DNA"/>
</dbReference>
<name>A0AAD3Y4F7_NEPGR</name>
<gene>
    <name evidence="1" type="ORF">Nepgr_028978</name>
</gene>
<reference evidence="1" key="1">
    <citation type="submission" date="2023-05" db="EMBL/GenBank/DDBJ databases">
        <title>Nepenthes gracilis genome sequencing.</title>
        <authorList>
            <person name="Fukushima K."/>
        </authorList>
    </citation>
    <scope>NUCLEOTIDE SEQUENCE</scope>
    <source>
        <strain evidence="1">SING2019-196</strain>
    </source>
</reference>
<dbReference type="AlphaFoldDB" id="A0AAD3Y4F7"/>
<accession>A0AAD3Y4F7</accession>
<comment type="caution">
    <text evidence="1">The sequence shown here is derived from an EMBL/GenBank/DDBJ whole genome shotgun (WGS) entry which is preliminary data.</text>
</comment>
<protein>
    <submittedName>
        <fullName evidence="1">Uncharacterized protein</fullName>
    </submittedName>
</protein>
<keyword evidence="2" id="KW-1185">Reference proteome</keyword>
<organism evidence="1 2">
    <name type="scientific">Nepenthes gracilis</name>
    <name type="common">Slender pitcher plant</name>
    <dbReference type="NCBI Taxonomy" id="150966"/>
    <lineage>
        <taxon>Eukaryota</taxon>
        <taxon>Viridiplantae</taxon>
        <taxon>Streptophyta</taxon>
        <taxon>Embryophyta</taxon>
        <taxon>Tracheophyta</taxon>
        <taxon>Spermatophyta</taxon>
        <taxon>Magnoliopsida</taxon>
        <taxon>eudicotyledons</taxon>
        <taxon>Gunneridae</taxon>
        <taxon>Pentapetalae</taxon>
        <taxon>Caryophyllales</taxon>
        <taxon>Nepenthaceae</taxon>
        <taxon>Nepenthes</taxon>
    </lineage>
</organism>
<dbReference type="Proteomes" id="UP001279734">
    <property type="component" value="Unassembled WGS sequence"/>
</dbReference>